<name>A0AC34QWN0_9BILA</name>
<proteinExistence type="predicted"/>
<dbReference type="Proteomes" id="UP000887576">
    <property type="component" value="Unplaced"/>
</dbReference>
<evidence type="ECO:0000313" key="1">
    <source>
        <dbReference type="Proteomes" id="UP000887576"/>
    </source>
</evidence>
<reference evidence="2" key="1">
    <citation type="submission" date="2022-11" db="UniProtKB">
        <authorList>
            <consortium name="WormBaseParasite"/>
        </authorList>
    </citation>
    <scope>IDENTIFICATION</scope>
</reference>
<organism evidence="1 2">
    <name type="scientific">Panagrolaimus sp. JU765</name>
    <dbReference type="NCBI Taxonomy" id="591449"/>
    <lineage>
        <taxon>Eukaryota</taxon>
        <taxon>Metazoa</taxon>
        <taxon>Ecdysozoa</taxon>
        <taxon>Nematoda</taxon>
        <taxon>Chromadorea</taxon>
        <taxon>Rhabditida</taxon>
        <taxon>Tylenchina</taxon>
        <taxon>Panagrolaimomorpha</taxon>
        <taxon>Panagrolaimoidea</taxon>
        <taxon>Panagrolaimidae</taxon>
        <taxon>Panagrolaimus</taxon>
    </lineage>
</organism>
<accession>A0AC34QWN0</accession>
<sequence>MDSNQDGLITISEYIAGDQQRIIATGLMNYIDLNKNKLIEESELLAVFDIVNINATKLNTALTNMNCSLPLNYKDFINFARQLPNVTLPCKANMICDPPADSYWTIFGQIDANKDGNVSVSELMTSTYAANVQNQSFNDLDLNGDGQIEEFEWDNLFKTESLRADFKDVNFTIYDMNHDSKWNKTEFTNYLIDHGLETRHAWYIMYKYHGPITSDIAYALIKTIPNPNFRIIVSKDSEVLNGNYVKGIPHYLRNVSFSPI</sequence>
<evidence type="ECO:0000313" key="2">
    <source>
        <dbReference type="WBParaSite" id="JU765_v2.g19986.t1"/>
    </source>
</evidence>
<protein>
    <submittedName>
        <fullName evidence="2">EF-hand domain-containing protein</fullName>
    </submittedName>
</protein>
<dbReference type="WBParaSite" id="JU765_v2.g19986.t1">
    <property type="protein sequence ID" value="JU765_v2.g19986.t1"/>
    <property type="gene ID" value="JU765_v2.g19986"/>
</dbReference>